<comment type="caution">
    <text evidence="2">The sequence shown here is derived from an EMBL/GenBank/DDBJ whole genome shotgun (WGS) entry which is preliminary data.</text>
</comment>
<gene>
    <name evidence="2" type="ORF">PHPALM_19984</name>
</gene>
<dbReference type="EMBL" id="NCKW01011095">
    <property type="protein sequence ID" value="POM64482.1"/>
    <property type="molecule type" value="Genomic_DNA"/>
</dbReference>
<sequence>MARGKVDNRRLQIVHALRNMLKHNGLPDYQRVARLYGVHERTVRRYVFQVEHSIVSRPVGRAPLPGNTPVGVAKKLLRLPSYKRRWPLRRLAEEMKMDKSTLQRALQEALRYVKGASTCEVKCSVTDCEFYMMILRDLKESTQSIWVSMFALTHNDYVQVLIDKHSAGVDVKIIIDIIWARQTPAGRTAAIRLIEAGVAVKFQLDGSSRNSEQ</sequence>
<proteinExistence type="predicted"/>
<name>A0A2P4XG13_9STRA</name>
<protein>
    <recommendedName>
        <fullName evidence="1">Phospholipase D-like domain-containing protein</fullName>
    </recommendedName>
</protein>
<dbReference type="InterPro" id="IPR025202">
    <property type="entry name" value="PLD-like_dom"/>
</dbReference>
<dbReference type="Gene3D" id="3.30.870.10">
    <property type="entry name" value="Endonuclease Chain A"/>
    <property type="match status" value="1"/>
</dbReference>
<dbReference type="AlphaFoldDB" id="A0A2P4XG13"/>
<accession>A0A2P4XG13</accession>
<reference evidence="2 3" key="1">
    <citation type="journal article" date="2017" name="Genome Biol. Evol.">
        <title>Phytophthora megakarya and P. palmivora, closely related causal agents of cacao black pod rot, underwent increases in genome sizes and gene numbers by different mechanisms.</title>
        <authorList>
            <person name="Ali S.S."/>
            <person name="Shao J."/>
            <person name="Lary D.J."/>
            <person name="Kronmiller B."/>
            <person name="Shen D."/>
            <person name="Strem M.D."/>
            <person name="Amoako-Attah I."/>
            <person name="Akrofi A.Y."/>
            <person name="Begoude B.A."/>
            <person name="Ten Hoopen G.M."/>
            <person name="Coulibaly K."/>
            <person name="Kebe B.I."/>
            <person name="Melnick R.L."/>
            <person name="Guiltinan M.J."/>
            <person name="Tyler B.M."/>
            <person name="Meinhardt L.W."/>
            <person name="Bailey B.A."/>
        </authorList>
    </citation>
    <scope>NUCLEOTIDE SEQUENCE [LARGE SCALE GENOMIC DNA]</scope>
    <source>
        <strain evidence="3">sbr112.9</strain>
    </source>
</reference>
<organism evidence="2 3">
    <name type="scientific">Phytophthora palmivora</name>
    <dbReference type="NCBI Taxonomy" id="4796"/>
    <lineage>
        <taxon>Eukaryota</taxon>
        <taxon>Sar</taxon>
        <taxon>Stramenopiles</taxon>
        <taxon>Oomycota</taxon>
        <taxon>Peronosporomycetes</taxon>
        <taxon>Peronosporales</taxon>
        <taxon>Peronosporaceae</taxon>
        <taxon>Phytophthora</taxon>
    </lineage>
</organism>
<feature type="domain" description="Phospholipase D-like" evidence="1">
    <location>
        <begin position="134"/>
        <end position="202"/>
    </location>
</feature>
<evidence type="ECO:0000313" key="2">
    <source>
        <dbReference type="EMBL" id="POM64482.1"/>
    </source>
</evidence>
<evidence type="ECO:0000313" key="3">
    <source>
        <dbReference type="Proteomes" id="UP000237271"/>
    </source>
</evidence>
<dbReference type="Pfam" id="PF13091">
    <property type="entry name" value="PLDc_2"/>
    <property type="match status" value="1"/>
</dbReference>
<keyword evidence="3" id="KW-1185">Reference proteome</keyword>
<dbReference type="SUPFAM" id="SSF56024">
    <property type="entry name" value="Phospholipase D/nuclease"/>
    <property type="match status" value="1"/>
</dbReference>
<dbReference type="Proteomes" id="UP000237271">
    <property type="component" value="Unassembled WGS sequence"/>
</dbReference>
<evidence type="ECO:0000259" key="1">
    <source>
        <dbReference type="Pfam" id="PF13091"/>
    </source>
</evidence>